<dbReference type="Proteomes" id="UP000186997">
    <property type="component" value="Unassembled WGS sequence"/>
</dbReference>
<dbReference type="Pfam" id="PF00027">
    <property type="entry name" value="cNMP_binding"/>
    <property type="match status" value="1"/>
</dbReference>
<keyword evidence="1" id="KW-0805">Transcription regulation</keyword>
<dbReference type="InterPro" id="IPR050397">
    <property type="entry name" value="Env_Response_Regulators"/>
</dbReference>
<keyword evidence="7" id="KW-1185">Reference proteome</keyword>
<dbReference type="GO" id="GO:0003677">
    <property type="term" value="F:DNA binding"/>
    <property type="evidence" value="ECO:0007669"/>
    <property type="project" value="UniProtKB-KW"/>
</dbReference>
<dbReference type="InterPro" id="IPR000595">
    <property type="entry name" value="cNMP-bd_dom"/>
</dbReference>
<dbReference type="EMBL" id="FTPR01000001">
    <property type="protein sequence ID" value="SIT83934.1"/>
    <property type="molecule type" value="Genomic_DNA"/>
</dbReference>
<dbReference type="Pfam" id="PF13545">
    <property type="entry name" value="HTH_Crp_2"/>
    <property type="match status" value="1"/>
</dbReference>
<dbReference type="SUPFAM" id="SSF51206">
    <property type="entry name" value="cAMP-binding domain-like"/>
    <property type="match status" value="1"/>
</dbReference>
<dbReference type="OrthoDB" id="9808528at2"/>
<sequence>MSVDEATRHSLKNCGLLRDLDQRTLDAVAQKMAVLHIPRGKLIMMHGDETTETYFLLAGTVIGQLVAASGREILFTEIAQGGYFGELASLDGHARSITISAHSDCVLGRLQGADFLALLRKYPQLAINLATDLGTRLRRMNDRVFGLVVHNVETRVRVKLMQLAQEQEQLVNGGVITNAPTHEVISNFIGANREAVSRVVAQLNRDGVITSKRGVITINDVDALLDTED</sequence>
<dbReference type="GO" id="GO:0005829">
    <property type="term" value="C:cytosol"/>
    <property type="evidence" value="ECO:0007669"/>
    <property type="project" value="TreeGrafter"/>
</dbReference>
<dbReference type="Gene3D" id="1.10.10.10">
    <property type="entry name" value="Winged helix-like DNA-binding domain superfamily/Winged helix DNA-binding domain"/>
    <property type="match status" value="1"/>
</dbReference>
<organism evidence="6 7">
    <name type="scientific">Yoonia rosea</name>
    <dbReference type="NCBI Taxonomy" id="287098"/>
    <lineage>
        <taxon>Bacteria</taxon>
        <taxon>Pseudomonadati</taxon>
        <taxon>Pseudomonadota</taxon>
        <taxon>Alphaproteobacteria</taxon>
        <taxon>Rhodobacterales</taxon>
        <taxon>Paracoccaceae</taxon>
        <taxon>Yoonia</taxon>
    </lineage>
</organism>
<feature type="domain" description="Cyclic nucleotide-binding" evidence="4">
    <location>
        <begin position="16"/>
        <end position="136"/>
    </location>
</feature>
<dbReference type="CDD" id="cd00038">
    <property type="entry name" value="CAP_ED"/>
    <property type="match status" value="1"/>
</dbReference>
<keyword evidence="6" id="KW-0808">Transferase</keyword>
<reference evidence="7" key="1">
    <citation type="submission" date="2017-01" db="EMBL/GenBank/DDBJ databases">
        <authorList>
            <person name="Varghese N."/>
            <person name="Submissions S."/>
        </authorList>
    </citation>
    <scope>NUCLEOTIDE SEQUENCE [LARGE SCALE GENOMIC DNA]</scope>
    <source>
        <strain evidence="7">DSM 29591</strain>
    </source>
</reference>
<evidence type="ECO:0000313" key="6">
    <source>
        <dbReference type="EMBL" id="SIT83934.1"/>
    </source>
</evidence>
<dbReference type="InterPro" id="IPR036388">
    <property type="entry name" value="WH-like_DNA-bd_sf"/>
</dbReference>
<evidence type="ECO:0000313" key="7">
    <source>
        <dbReference type="Proteomes" id="UP000186997"/>
    </source>
</evidence>
<evidence type="ECO:0000256" key="1">
    <source>
        <dbReference type="ARBA" id="ARBA00023015"/>
    </source>
</evidence>
<dbReference type="GO" id="GO:0016301">
    <property type="term" value="F:kinase activity"/>
    <property type="evidence" value="ECO:0007669"/>
    <property type="project" value="UniProtKB-KW"/>
</dbReference>
<dbReference type="PROSITE" id="PS50042">
    <property type="entry name" value="CNMP_BINDING_3"/>
    <property type="match status" value="1"/>
</dbReference>
<dbReference type="RefSeq" id="WP_084190762.1">
    <property type="nucleotide sequence ID" value="NZ_FTPR01000001.1"/>
</dbReference>
<dbReference type="SMART" id="SM00100">
    <property type="entry name" value="cNMP"/>
    <property type="match status" value="1"/>
</dbReference>
<dbReference type="PANTHER" id="PTHR24567">
    <property type="entry name" value="CRP FAMILY TRANSCRIPTIONAL REGULATORY PROTEIN"/>
    <property type="match status" value="1"/>
</dbReference>
<keyword evidence="6" id="KW-0418">Kinase</keyword>
<dbReference type="STRING" id="287098.SAMN05421665_1755"/>
<evidence type="ECO:0000256" key="2">
    <source>
        <dbReference type="ARBA" id="ARBA00023125"/>
    </source>
</evidence>
<name>A0A1R3X0F2_9RHOB</name>
<dbReference type="GO" id="GO:0003700">
    <property type="term" value="F:DNA-binding transcription factor activity"/>
    <property type="evidence" value="ECO:0007669"/>
    <property type="project" value="TreeGrafter"/>
</dbReference>
<dbReference type="Gene3D" id="2.60.120.10">
    <property type="entry name" value="Jelly Rolls"/>
    <property type="match status" value="1"/>
</dbReference>
<proteinExistence type="predicted"/>
<protein>
    <submittedName>
        <fullName evidence="6">cAMP-binding domain of CRP or a regulatory subunit of cAMP-dependent protein kinases</fullName>
    </submittedName>
</protein>
<accession>A0A1R3X0F2</accession>
<dbReference type="InterPro" id="IPR036390">
    <property type="entry name" value="WH_DNA-bd_sf"/>
</dbReference>
<evidence type="ECO:0000259" key="5">
    <source>
        <dbReference type="PROSITE" id="PS51063"/>
    </source>
</evidence>
<dbReference type="AlphaFoldDB" id="A0A1R3X0F2"/>
<dbReference type="InterPro" id="IPR012318">
    <property type="entry name" value="HTH_CRP"/>
</dbReference>
<keyword evidence="2" id="KW-0238">DNA-binding</keyword>
<dbReference type="InterPro" id="IPR018490">
    <property type="entry name" value="cNMP-bd_dom_sf"/>
</dbReference>
<dbReference type="PANTHER" id="PTHR24567:SF26">
    <property type="entry name" value="REGULATORY PROTEIN YEIL"/>
    <property type="match status" value="1"/>
</dbReference>
<evidence type="ECO:0000259" key="4">
    <source>
        <dbReference type="PROSITE" id="PS50042"/>
    </source>
</evidence>
<evidence type="ECO:0000256" key="3">
    <source>
        <dbReference type="ARBA" id="ARBA00023163"/>
    </source>
</evidence>
<dbReference type="SUPFAM" id="SSF46785">
    <property type="entry name" value="Winged helix' DNA-binding domain"/>
    <property type="match status" value="1"/>
</dbReference>
<dbReference type="InterPro" id="IPR014710">
    <property type="entry name" value="RmlC-like_jellyroll"/>
</dbReference>
<keyword evidence="3" id="KW-0804">Transcription</keyword>
<feature type="domain" description="HTH crp-type" evidence="5">
    <location>
        <begin position="150"/>
        <end position="222"/>
    </location>
</feature>
<gene>
    <name evidence="6" type="ORF">SAMN05421665_1755</name>
</gene>
<dbReference type="SMART" id="SM00419">
    <property type="entry name" value="HTH_CRP"/>
    <property type="match status" value="1"/>
</dbReference>
<dbReference type="PROSITE" id="PS51063">
    <property type="entry name" value="HTH_CRP_2"/>
    <property type="match status" value="1"/>
</dbReference>